<evidence type="ECO:0000313" key="1">
    <source>
        <dbReference type="EMBL" id="KAA1158792.1"/>
    </source>
</evidence>
<accession>A0AB73BF61</accession>
<sequence>MNISNGTMDIFFGYNMRVGDVNGLTESASRYAELAKTADTAEQREGYAKAVTQINNEILPKLKQEVDTLGKQLGLNDDDIGQEISKKVLEEKNDTKSHSLFEYLESGEPLYKSNYQPGKIFSKDI</sequence>
<protein>
    <submittedName>
        <fullName evidence="1">Uncharacterized protein</fullName>
    </submittedName>
</protein>
<dbReference type="EMBL" id="SEUK01000052">
    <property type="protein sequence ID" value="KAA1158792.1"/>
    <property type="molecule type" value="Genomic_DNA"/>
</dbReference>
<comment type="caution">
    <text evidence="1">The sequence shown here is derived from an EMBL/GenBank/DDBJ whole genome shotgun (WGS) entry which is preliminary data.</text>
</comment>
<dbReference type="RefSeq" id="WP_149614750.1">
    <property type="nucleotide sequence ID" value="NZ_SEUK01000052.1"/>
</dbReference>
<dbReference type="Proteomes" id="UP000324162">
    <property type="component" value="Unassembled WGS sequence"/>
</dbReference>
<proteinExistence type="predicted"/>
<organism evidence="1 2">
    <name type="scientific">Pseudoalteromonas fuliginea</name>
    <dbReference type="NCBI Taxonomy" id="1872678"/>
    <lineage>
        <taxon>Bacteria</taxon>
        <taxon>Pseudomonadati</taxon>
        <taxon>Pseudomonadota</taxon>
        <taxon>Gammaproteobacteria</taxon>
        <taxon>Alteromonadales</taxon>
        <taxon>Pseudoalteromonadaceae</taxon>
        <taxon>Pseudoalteromonas</taxon>
    </lineage>
</organism>
<reference evidence="1 2" key="1">
    <citation type="submission" date="2019-01" db="EMBL/GenBank/DDBJ databases">
        <title>Genome sequences of marine Pseudoalteromonas species.</title>
        <authorList>
            <person name="Boraston A.B."/>
            <person name="Hehemann J.-H."/>
            <person name="Vickers C.J."/>
            <person name="Salama-Alber O."/>
            <person name="Abe K."/>
            <person name="Hettle A.J."/>
        </authorList>
    </citation>
    <scope>NUCLEOTIDE SEQUENCE [LARGE SCALE GENOMIC DNA]</scope>
    <source>
        <strain evidence="1 2">PS42</strain>
    </source>
</reference>
<dbReference type="AlphaFoldDB" id="A0AB73BF61"/>
<gene>
    <name evidence="1" type="ORF">EU508_14970</name>
</gene>
<name>A0AB73BF61_9GAMM</name>
<evidence type="ECO:0000313" key="2">
    <source>
        <dbReference type="Proteomes" id="UP000324162"/>
    </source>
</evidence>